<organism evidence="3">
    <name type="scientific">Chrysotila carterae</name>
    <name type="common">Marine alga</name>
    <name type="synonym">Syracosphaera carterae</name>
    <dbReference type="NCBI Taxonomy" id="13221"/>
    <lineage>
        <taxon>Eukaryota</taxon>
        <taxon>Haptista</taxon>
        <taxon>Haptophyta</taxon>
        <taxon>Prymnesiophyceae</taxon>
        <taxon>Isochrysidales</taxon>
        <taxon>Isochrysidaceae</taxon>
        <taxon>Chrysotila</taxon>
    </lineage>
</organism>
<dbReference type="AlphaFoldDB" id="A0A7S4B369"/>
<protein>
    <submittedName>
        <fullName evidence="3">Uncharacterized protein</fullName>
    </submittedName>
</protein>
<keyword evidence="2" id="KW-0812">Transmembrane</keyword>
<gene>
    <name evidence="3" type="ORF">PCAR00345_LOCUS4959</name>
</gene>
<proteinExistence type="predicted"/>
<reference evidence="3" key="1">
    <citation type="submission" date="2021-01" db="EMBL/GenBank/DDBJ databases">
        <authorList>
            <person name="Corre E."/>
            <person name="Pelletier E."/>
            <person name="Niang G."/>
            <person name="Scheremetjew M."/>
            <person name="Finn R."/>
            <person name="Kale V."/>
            <person name="Holt S."/>
            <person name="Cochrane G."/>
            <person name="Meng A."/>
            <person name="Brown T."/>
            <person name="Cohen L."/>
        </authorList>
    </citation>
    <scope>NUCLEOTIDE SEQUENCE</scope>
    <source>
        <strain evidence="3">CCMP645</strain>
    </source>
</reference>
<dbReference type="EMBL" id="HBIZ01008537">
    <property type="protein sequence ID" value="CAE0752374.1"/>
    <property type="molecule type" value="Transcribed_RNA"/>
</dbReference>
<feature type="region of interest" description="Disordered" evidence="1">
    <location>
        <begin position="75"/>
        <end position="109"/>
    </location>
</feature>
<evidence type="ECO:0000313" key="3">
    <source>
        <dbReference type="EMBL" id="CAE0752374.1"/>
    </source>
</evidence>
<accession>A0A7S4B369</accession>
<keyword evidence="2" id="KW-1133">Transmembrane helix</keyword>
<feature type="compositionally biased region" description="Basic and acidic residues" evidence="1">
    <location>
        <begin position="100"/>
        <end position="109"/>
    </location>
</feature>
<keyword evidence="2" id="KW-0472">Membrane</keyword>
<name>A0A7S4B369_CHRCT</name>
<sequence length="109" mass="12088">MLVGIVLSAAALSAWFAVFIWYCTWMADEPERNRDGWFWFFGILTCLFLFVAAFDHLVLCLSFFKEMKSKSRKEEPVAALPQGKPANVSQPAGAPPGAPSKKEAGFNNV</sequence>
<feature type="transmembrane region" description="Helical" evidence="2">
    <location>
        <begin position="40"/>
        <end position="64"/>
    </location>
</feature>
<evidence type="ECO:0000256" key="2">
    <source>
        <dbReference type="SAM" id="Phobius"/>
    </source>
</evidence>
<evidence type="ECO:0000256" key="1">
    <source>
        <dbReference type="SAM" id="MobiDB-lite"/>
    </source>
</evidence>